<dbReference type="SUPFAM" id="SSF143503">
    <property type="entry name" value="PUG domain-like"/>
    <property type="match status" value="1"/>
</dbReference>
<gene>
    <name evidence="2" type="primary">Ubxn6</name>
    <name evidence="2" type="ORF">TNCT_390211</name>
</gene>
<comment type="caution">
    <text evidence="2">The sequence shown here is derived from an EMBL/GenBank/DDBJ whole genome shotgun (WGS) entry which is preliminary data.</text>
</comment>
<evidence type="ECO:0000259" key="1">
    <source>
        <dbReference type="Pfam" id="PF09409"/>
    </source>
</evidence>
<sequence length="135" mass="15469">MSIEDYLLTDCDQPMNLKQTTPVKKDLVVQDSCPALTVSGVYFKCSIIGPEVLPKKEIKQRIKQFLYEPLEQERGFTACLITPTANENKENVQRGIENLSRYLTNTLDTPDEEKYRKIGFNYKVFQEDIVGLEGT</sequence>
<organism evidence="2 3">
    <name type="scientific">Trichonephila clavata</name>
    <name type="common">Joro spider</name>
    <name type="synonym">Nephila clavata</name>
    <dbReference type="NCBI Taxonomy" id="2740835"/>
    <lineage>
        <taxon>Eukaryota</taxon>
        <taxon>Metazoa</taxon>
        <taxon>Ecdysozoa</taxon>
        <taxon>Arthropoda</taxon>
        <taxon>Chelicerata</taxon>
        <taxon>Arachnida</taxon>
        <taxon>Araneae</taxon>
        <taxon>Araneomorphae</taxon>
        <taxon>Entelegynae</taxon>
        <taxon>Araneoidea</taxon>
        <taxon>Nephilidae</taxon>
        <taxon>Trichonephila</taxon>
    </lineage>
</organism>
<dbReference type="AlphaFoldDB" id="A0A8X6G4D5"/>
<feature type="domain" description="PUB" evidence="1">
    <location>
        <begin position="89"/>
        <end position="134"/>
    </location>
</feature>
<dbReference type="Gene3D" id="1.20.58.2190">
    <property type="match status" value="1"/>
</dbReference>
<accession>A0A8X6G4D5</accession>
<evidence type="ECO:0000313" key="2">
    <source>
        <dbReference type="EMBL" id="GFQ96022.1"/>
    </source>
</evidence>
<dbReference type="GO" id="GO:0005737">
    <property type="term" value="C:cytoplasm"/>
    <property type="evidence" value="ECO:0007669"/>
    <property type="project" value="TreeGrafter"/>
</dbReference>
<dbReference type="PANTHER" id="PTHR23153">
    <property type="entry name" value="UBX-RELATED"/>
    <property type="match status" value="1"/>
</dbReference>
<name>A0A8X6G4D5_TRICU</name>
<keyword evidence="3" id="KW-1185">Reference proteome</keyword>
<dbReference type="OrthoDB" id="49605at2759"/>
<evidence type="ECO:0000313" key="3">
    <source>
        <dbReference type="Proteomes" id="UP000887116"/>
    </source>
</evidence>
<dbReference type="Proteomes" id="UP000887116">
    <property type="component" value="Unassembled WGS sequence"/>
</dbReference>
<dbReference type="InterPro" id="IPR036339">
    <property type="entry name" value="PUB-like_dom_sf"/>
</dbReference>
<dbReference type="Pfam" id="PF09409">
    <property type="entry name" value="PUB"/>
    <property type="match status" value="1"/>
</dbReference>
<protein>
    <submittedName>
        <fullName evidence="2">UBX domain-containing protein 6</fullName>
    </submittedName>
</protein>
<dbReference type="EMBL" id="BMAO01024535">
    <property type="protein sequence ID" value="GFQ96022.1"/>
    <property type="molecule type" value="Genomic_DNA"/>
</dbReference>
<dbReference type="InterPro" id="IPR018997">
    <property type="entry name" value="PUB_domain"/>
</dbReference>
<reference evidence="2" key="1">
    <citation type="submission" date="2020-07" db="EMBL/GenBank/DDBJ databases">
        <title>Multicomponent nature underlies the extraordinary mechanical properties of spider dragline silk.</title>
        <authorList>
            <person name="Kono N."/>
            <person name="Nakamura H."/>
            <person name="Mori M."/>
            <person name="Yoshida Y."/>
            <person name="Ohtoshi R."/>
            <person name="Malay A.D."/>
            <person name="Moran D.A.P."/>
            <person name="Tomita M."/>
            <person name="Numata K."/>
            <person name="Arakawa K."/>
        </authorList>
    </citation>
    <scope>NUCLEOTIDE SEQUENCE</scope>
</reference>
<proteinExistence type="predicted"/>
<dbReference type="PANTHER" id="PTHR23153:SF38">
    <property type="entry name" value="UBX DOMAIN-CONTAINING PROTEIN 6"/>
    <property type="match status" value="1"/>
</dbReference>